<evidence type="ECO:0000259" key="9">
    <source>
        <dbReference type="Pfam" id="PF12704"/>
    </source>
</evidence>
<organism evidence="10 11">
    <name type="scientific">Chitinibacter fontanus</name>
    <dbReference type="NCBI Taxonomy" id="1737446"/>
    <lineage>
        <taxon>Bacteria</taxon>
        <taxon>Pseudomonadati</taxon>
        <taxon>Pseudomonadota</taxon>
        <taxon>Betaproteobacteria</taxon>
        <taxon>Neisseriales</taxon>
        <taxon>Chitinibacteraceae</taxon>
        <taxon>Chitinibacter</taxon>
    </lineage>
</organism>
<keyword evidence="5 7" id="KW-1133">Transmembrane helix</keyword>
<proteinExistence type="inferred from homology"/>
<keyword evidence="4 7" id="KW-0812">Transmembrane</keyword>
<evidence type="ECO:0000256" key="6">
    <source>
        <dbReference type="ARBA" id="ARBA00023136"/>
    </source>
</evidence>
<dbReference type="EMBL" id="CP058952">
    <property type="protein sequence ID" value="QLI80099.1"/>
    <property type="molecule type" value="Genomic_DNA"/>
</dbReference>
<keyword evidence="11" id="KW-1185">Reference proteome</keyword>
<feature type="transmembrane region" description="Helical" evidence="7">
    <location>
        <begin position="371"/>
        <end position="396"/>
    </location>
</feature>
<accession>A0A7D5V7E1</accession>
<protein>
    <submittedName>
        <fullName evidence="10">ABC transporter permease</fullName>
    </submittedName>
</protein>
<evidence type="ECO:0000256" key="2">
    <source>
        <dbReference type="ARBA" id="ARBA00005236"/>
    </source>
</evidence>
<dbReference type="PANTHER" id="PTHR30489:SF0">
    <property type="entry name" value="LIPOPROTEIN-RELEASING SYSTEM TRANSMEMBRANE PROTEIN LOLE"/>
    <property type="match status" value="1"/>
</dbReference>
<dbReference type="GO" id="GO:0098797">
    <property type="term" value="C:plasma membrane protein complex"/>
    <property type="evidence" value="ECO:0007669"/>
    <property type="project" value="TreeGrafter"/>
</dbReference>
<feature type="transmembrane region" description="Helical" evidence="7">
    <location>
        <begin position="20"/>
        <end position="40"/>
    </location>
</feature>
<sequence>MRLLLAVARTHLTSRLRATLVSLGGVILGVAFFLAVSALMQGSEKDFIKRLIDSSPHITISDENRSASEQAAQIRWPDAAVAIRHVKPLNETRGIRSYQQKLAILQAIDGVKVAPVLVGSAVLQFAGRQQGVSLSGVVPVMMREVSFLEDKFIAGELASLDIEPGGIIIGNNLAQKFSLRLGSTISIVAGENATRTLRVVGIFKSGNASYDENQTFVLLKQAQALLERPQRINRFILQLKDPYLARELAQQLETQFGYKAVSWLEASEDILSLLVIRNLIMFSVVAAILVVASFGIYNTISTFVIEKTRDIAILKSMGFHARDVLTIFLLEGAIIGVLGSILGLILGAGLMQGLGMVEIKPPGASQISNLPIWWGAEQFIIAAAFALLSCLAASYLPARRASRLHPVDVLRGAT</sequence>
<evidence type="ECO:0000256" key="1">
    <source>
        <dbReference type="ARBA" id="ARBA00004651"/>
    </source>
</evidence>
<evidence type="ECO:0000313" key="11">
    <source>
        <dbReference type="Proteomes" id="UP000510822"/>
    </source>
</evidence>
<dbReference type="InterPro" id="IPR003838">
    <property type="entry name" value="ABC3_permease_C"/>
</dbReference>
<feature type="transmembrane region" description="Helical" evidence="7">
    <location>
        <begin position="279"/>
        <end position="305"/>
    </location>
</feature>
<dbReference type="Proteomes" id="UP000510822">
    <property type="component" value="Chromosome"/>
</dbReference>
<dbReference type="RefSeq" id="WP_180307244.1">
    <property type="nucleotide sequence ID" value="NZ_CP058952.1"/>
</dbReference>
<evidence type="ECO:0000313" key="10">
    <source>
        <dbReference type="EMBL" id="QLI80099.1"/>
    </source>
</evidence>
<gene>
    <name evidence="10" type="ORF">HZU75_00280</name>
</gene>
<name>A0A7D5V7E1_9NEIS</name>
<dbReference type="KEGG" id="cfon:HZU75_00280"/>
<dbReference type="Pfam" id="PF12704">
    <property type="entry name" value="MacB_PCD"/>
    <property type="match status" value="1"/>
</dbReference>
<dbReference type="GO" id="GO:0044874">
    <property type="term" value="P:lipoprotein localization to outer membrane"/>
    <property type="evidence" value="ECO:0007669"/>
    <property type="project" value="TreeGrafter"/>
</dbReference>
<comment type="similarity">
    <text evidence="2">Belongs to the ABC-4 integral membrane protein family. LolC/E subfamily.</text>
</comment>
<keyword evidence="6 7" id="KW-0472">Membrane</keyword>
<keyword evidence="3" id="KW-1003">Cell membrane</keyword>
<evidence type="ECO:0000256" key="5">
    <source>
        <dbReference type="ARBA" id="ARBA00022989"/>
    </source>
</evidence>
<feature type="transmembrane region" description="Helical" evidence="7">
    <location>
        <begin position="325"/>
        <end position="351"/>
    </location>
</feature>
<dbReference type="AlphaFoldDB" id="A0A7D5V7E1"/>
<feature type="domain" description="ABC3 transporter permease C-terminal" evidence="8">
    <location>
        <begin position="283"/>
        <end position="406"/>
    </location>
</feature>
<evidence type="ECO:0000259" key="8">
    <source>
        <dbReference type="Pfam" id="PF02687"/>
    </source>
</evidence>
<dbReference type="InterPro" id="IPR051447">
    <property type="entry name" value="Lipoprotein-release_system"/>
</dbReference>
<feature type="domain" description="MacB-like periplasmic core" evidence="9">
    <location>
        <begin position="19"/>
        <end position="254"/>
    </location>
</feature>
<evidence type="ECO:0000256" key="4">
    <source>
        <dbReference type="ARBA" id="ARBA00022692"/>
    </source>
</evidence>
<evidence type="ECO:0000256" key="3">
    <source>
        <dbReference type="ARBA" id="ARBA00022475"/>
    </source>
</evidence>
<evidence type="ECO:0000256" key="7">
    <source>
        <dbReference type="SAM" id="Phobius"/>
    </source>
</evidence>
<dbReference type="PANTHER" id="PTHR30489">
    <property type="entry name" value="LIPOPROTEIN-RELEASING SYSTEM TRANSMEMBRANE PROTEIN LOLE"/>
    <property type="match status" value="1"/>
</dbReference>
<reference evidence="10 11" key="1">
    <citation type="journal article" date="2016" name="Int. J. Syst. Evol. Microbiol.">
        <title>Chitinibacter fontanus sp. nov., isolated from a spring.</title>
        <authorList>
            <person name="Sheu S.Y."/>
            <person name="Li Y.S."/>
            <person name="Young C.C."/>
            <person name="Chen W.M."/>
        </authorList>
    </citation>
    <scope>NUCLEOTIDE SEQUENCE [LARGE SCALE GENOMIC DNA]</scope>
    <source>
        <strain evidence="10 11">STM-7</strain>
    </source>
</reference>
<dbReference type="Pfam" id="PF02687">
    <property type="entry name" value="FtsX"/>
    <property type="match status" value="1"/>
</dbReference>
<dbReference type="InterPro" id="IPR025857">
    <property type="entry name" value="MacB_PCD"/>
</dbReference>
<comment type="subcellular location">
    <subcellularLocation>
        <location evidence="1">Cell membrane</location>
        <topology evidence="1">Multi-pass membrane protein</topology>
    </subcellularLocation>
</comment>